<protein>
    <submittedName>
        <fullName evidence="3">Uncharacterized protein</fullName>
    </submittedName>
</protein>
<organism evidence="3 4">
    <name type="scientific">Pristionchus fissidentatus</name>
    <dbReference type="NCBI Taxonomy" id="1538716"/>
    <lineage>
        <taxon>Eukaryota</taxon>
        <taxon>Metazoa</taxon>
        <taxon>Ecdysozoa</taxon>
        <taxon>Nematoda</taxon>
        <taxon>Chromadorea</taxon>
        <taxon>Rhabditida</taxon>
        <taxon>Rhabditina</taxon>
        <taxon>Diplogasteromorpha</taxon>
        <taxon>Diplogasteroidea</taxon>
        <taxon>Neodiplogasteridae</taxon>
        <taxon>Pristionchus</taxon>
    </lineage>
</organism>
<reference evidence="3" key="1">
    <citation type="submission" date="2023-10" db="EMBL/GenBank/DDBJ databases">
        <title>Genome assembly of Pristionchus species.</title>
        <authorList>
            <person name="Yoshida K."/>
            <person name="Sommer R.J."/>
        </authorList>
    </citation>
    <scope>NUCLEOTIDE SEQUENCE</scope>
    <source>
        <strain evidence="3">RS5133</strain>
    </source>
</reference>
<feature type="transmembrane region" description="Helical" evidence="1">
    <location>
        <begin position="66"/>
        <end position="86"/>
    </location>
</feature>
<evidence type="ECO:0000256" key="2">
    <source>
        <dbReference type="SAM" id="SignalP"/>
    </source>
</evidence>
<feature type="transmembrane region" description="Helical" evidence="1">
    <location>
        <begin position="27"/>
        <end position="45"/>
    </location>
</feature>
<keyword evidence="1" id="KW-1133">Transmembrane helix</keyword>
<evidence type="ECO:0000256" key="1">
    <source>
        <dbReference type="SAM" id="Phobius"/>
    </source>
</evidence>
<evidence type="ECO:0000313" key="3">
    <source>
        <dbReference type="EMBL" id="GMT17728.1"/>
    </source>
</evidence>
<gene>
    <name evidence="3" type="ORF">PFISCL1PPCAC_9025</name>
</gene>
<feature type="non-terminal residue" evidence="3">
    <location>
        <position position="1"/>
    </location>
</feature>
<dbReference type="EMBL" id="BTSY01000003">
    <property type="protein sequence ID" value="GMT17728.1"/>
    <property type="molecule type" value="Genomic_DNA"/>
</dbReference>
<keyword evidence="4" id="KW-1185">Reference proteome</keyword>
<feature type="transmembrane region" description="Helical" evidence="1">
    <location>
        <begin position="122"/>
        <end position="144"/>
    </location>
</feature>
<sequence>PLRFFVNILTLLMIPNASTLLLEKGSFLIFSLICVFNAILSLVIAGERLRKDNYQTPIPLGIPGKIQAIGLIVLMAAFIVPLITFLLESSVVSPPMALLQFLYVIFHYAIRSSFPILSRFCNWITGGLVGASILSIAAFLFFTWEMDEA</sequence>
<dbReference type="AlphaFoldDB" id="A0AAV5VHK0"/>
<evidence type="ECO:0000313" key="4">
    <source>
        <dbReference type="Proteomes" id="UP001432322"/>
    </source>
</evidence>
<dbReference type="Proteomes" id="UP001432322">
    <property type="component" value="Unassembled WGS sequence"/>
</dbReference>
<accession>A0AAV5VHK0</accession>
<feature type="non-terminal residue" evidence="3">
    <location>
        <position position="149"/>
    </location>
</feature>
<keyword evidence="1" id="KW-0812">Transmembrane</keyword>
<feature type="chain" id="PRO_5043887749" evidence="2">
    <location>
        <begin position="20"/>
        <end position="149"/>
    </location>
</feature>
<feature type="signal peptide" evidence="2">
    <location>
        <begin position="1"/>
        <end position="19"/>
    </location>
</feature>
<keyword evidence="1" id="KW-0472">Membrane</keyword>
<feature type="transmembrane region" description="Helical" evidence="1">
    <location>
        <begin position="92"/>
        <end position="110"/>
    </location>
</feature>
<comment type="caution">
    <text evidence="3">The sequence shown here is derived from an EMBL/GenBank/DDBJ whole genome shotgun (WGS) entry which is preliminary data.</text>
</comment>
<proteinExistence type="predicted"/>
<name>A0AAV5VHK0_9BILA</name>
<keyword evidence="2" id="KW-0732">Signal</keyword>